<dbReference type="InterPro" id="IPR013525">
    <property type="entry name" value="ABC2_TM"/>
</dbReference>
<evidence type="ECO:0000256" key="5">
    <source>
        <dbReference type="ARBA" id="ARBA00022989"/>
    </source>
</evidence>
<feature type="domain" description="ABC transporter" evidence="14">
    <location>
        <begin position="704"/>
        <end position="751"/>
    </location>
</feature>
<evidence type="ECO:0000256" key="13">
    <source>
        <dbReference type="SAM" id="Phobius"/>
    </source>
</evidence>
<feature type="domain" description="ABC-2 type transporter transmembrane" evidence="15">
    <location>
        <begin position="342"/>
        <end position="551"/>
    </location>
</feature>
<dbReference type="STRING" id="454286.A0A0J8QRK3"/>
<feature type="coiled-coil region" evidence="11">
    <location>
        <begin position="644"/>
        <end position="674"/>
    </location>
</feature>
<dbReference type="PANTHER" id="PTHR19241">
    <property type="entry name" value="ATP-BINDING CASSETTE TRANSPORTER"/>
    <property type="match status" value="1"/>
</dbReference>
<evidence type="ECO:0000256" key="3">
    <source>
        <dbReference type="ARBA" id="ARBA00022448"/>
    </source>
</evidence>
<dbReference type="GO" id="GO:0016020">
    <property type="term" value="C:membrane"/>
    <property type="evidence" value="ECO:0007669"/>
    <property type="project" value="UniProtKB-SubCell"/>
</dbReference>
<evidence type="ECO:0000256" key="4">
    <source>
        <dbReference type="ARBA" id="ARBA00022692"/>
    </source>
</evidence>
<protein>
    <submittedName>
        <fullName evidence="18">SNQ2 protein</fullName>
    </submittedName>
</protein>
<evidence type="ECO:0000256" key="8">
    <source>
        <dbReference type="ARBA" id="ARBA00047823"/>
    </source>
</evidence>
<feature type="transmembrane region" description="Helical" evidence="13">
    <location>
        <begin position="528"/>
        <end position="547"/>
    </location>
</feature>
<dbReference type="Proteomes" id="UP000054559">
    <property type="component" value="Unassembled WGS sequence"/>
</dbReference>
<evidence type="ECO:0000313" key="19">
    <source>
        <dbReference type="Proteomes" id="UP000054559"/>
    </source>
</evidence>
<comment type="similarity">
    <text evidence="2">Belongs to the ABC transporter superfamily. ABCG family. PDR (TC 3.A.1.205) subfamily.</text>
</comment>
<evidence type="ECO:0000256" key="9">
    <source>
        <dbReference type="ARBA" id="ARBA00047981"/>
    </source>
</evidence>
<evidence type="ECO:0000259" key="15">
    <source>
        <dbReference type="Pfam" id="PF01061"/>
    </source>
</evidence>
<dbReference type="GO" id="GO:0016887">
    <property type="term" value="F:ATP hydrolysis activity"/>
    <property type="evidence" value="ECO:0007669"/>
    <property type="project" value="InterPro"/>
</dbReference>
<dbReference type="AlphaFoldDB" id="A0A0J8QRK3"/>
<reference evidence="19" key="1">
    <citation type="journal article" date="2010" name="Genome Res.">
        <title>Population genomic sequencing of Coccidioides fungi reveals recent hybridization and transposon control.</title>
        <authorList>
            <person name="Neafsey D.E."/>
            <person name="Barker B.M."/>
            <person name="Sharpton T.J."/>
            <person name="Stajich J.E."/>
            <person name="Park D.J."/>
            <person name="Whiston E."/>
            <person name="Hung C.-Y."/>
            <person name="McMahan C."/>
            <person name="White J."/>
            <person name="Sykes S."/>
            <person name="Heiman D."/>
            <person name="Young S."/>
            <person name="Zeng Q."/>
            <person name="Abouelleil A."/>
            <person name="Aftuck L."/>
            <person name="Bessette D."/>
            <person name="Brown A."/>
            <person name="FitzGerald M."/>
            <person name="Lui A."/>
            <person name="Macdonald J.P."/>
            <person name="Priest M."/>
            <person name="Orbach M.J."/>
            <person name="Galgiani J.N."/>
            <person name="Kirkland T.N."/>
            <person name="Cole G.T."/>
            <person name="Birren B.W."/>
            <person name="Henn M.R."/>
            <person name="Taylor J.W."/>
            <person name="Rounsley S.D."/>
        </authorList>
    </citation>
    <scope>NUCLEOTIDE SEQUENCE [LARGE SCALE GENOMIC DNA]</scope>
    <source>
        <strain evidence="19">RMSCC 3703</strain>
    </source>
</reference>
<sequence>MPGSGSGDPPPQTREPTDSSDAETLFTSSDYEARRENLRNENPQGLTRPTSGVDVQRAEEEFAQLSKQLTGISERAKRLSRQQSNRLDEKTPEDIETSTEGEPFDLETTLRGSRTAEADAGIRPKRIGVIWDGLTVRGIGGVRNIVRTFPNAVVDFFNVPQTIMHILGLGRKGKEFEILKNFKGVAKPGEMVLVLGKPSAGCTTFLKVIANQRFGYTGVDGEVRRQVYFGPTKEARAYFEDLGFKEKPRQTTPDYLTGCTDPFEREYKEGRNAENTPSTPDALVQAFEKSRFNEALEQEMDTYRAQLDQEKHVYDDFEMAHLEAKRKFTSKSSVYSIPFYLQVWALMQRQFLIKWQDKFSLAVSWITSIGVAIVLGTVWLKLPTTSAGAFTRGGVLFISLLFNALQAFSELASTMLGRPIVNKHRAYTFHRPSALWIAQIAVDLAFASVQIFVFSVIVYFMCGLVLDAGAFFTFVLIIITGYLSMTLFFRTVGCVCPDFDYALKGVSIIITLFVVTSGYLIQWQDQQVWLRWFFYINAVGLGFSGLMMNEFGRLNMTCTPESLIPAGPGYTNLSHQVCTLPGGDPGSSIIPGSNYIKLQFRYDPADLWRNWGIMVVLIVVFLCANAYLGEALTYGAGGKTVTFFAKETHELKKLNSELQEKKRNRQEKKSEESESNLKIESKSVLSWEDLCYDVPVPGGTRRLLNNVFGYVEPGKLTALMGASGAGKTTLLDVLAARKEYCVITGDILVDDVLRGHRSSAGHLMQSSSMSTSRRRPSEKRFGFLPPFANPMRYPKKRSSHTSKRSSPCLNLKTWQMPLSVTQKLDYRSKSGSVLQLAWSSLPNHNCCYSWMNRHPVSTVSPPLTLSVSSESLPLRVKRSFAPFISRILHCLRTLTVCYCFNEVASVYILVILERMHAFSVITSTAMVPIAHLTRTRLNGCLMRSVLDRHHGSGAVTGETFGRHLPNLSKLNNGLSKSRTSVSRQLKGLPHLRMPRRNTPPRYGIRSKLCVEGPTLRFGDRQTMDLHVFSAMWHLR</sequence>
<dbReference type="Pfam" id="PF14510">
    <property type="entry name" value="ABC_trans_N"/>
    <property type="match status" value="1"/>
</dbReference>
<proteinExistence type="inferred from homology"/>
<dbReference type="Gene3D" id="3.40.50.300">
    <property type="entry name" value="P-loop containing nucleotide triphosphate hydrolases"/>
    <property type="match status" value="2"/>
</dbReference>
<feature type="domain" description="CDR ABC transporter" evidence="16">
    <location>
        <begin position="564"/>
        <end position="650"/>
    </location>
</feature>
<dbReference type="OrthoDB" id="245989at2759"/>
<feature type="transmembrane region" description="Helical" evidence="13">
    <location>
        <begin position="434"/>
        <end position="462"/>
    </location>
</feature>
<keyword evidence="4 13" id="KW-0812">Transmembrane</keyword>
<evidence type="ECO:0000313" key="18">
    <source>
        <dbReference type="EMBL" id="KMU74725.1"/>
    </source>
</evidence>
<evidence type="ECO:0000259" key="14">
    <source>
        <dbReference type="Pfam" id="PF00005"/>
    </source>
</evidence>
<evidence type="ECO:0000256" key="1">
    <source>
        <dbReference type="ARBA" id="ARBA00004141"/>
    </source>
</evidence>
<dbReference type="InterPro" id="IPR010929">
    <property type="entry name" value="PDR_CDR_ABC"/>
</dbReference>
<feature type="compositionally biased region" description="Acidic residues" evidence="12">
    <location>
        <begin position="94"/>
        <end position="105"/>
    </location>
</feature>
<dbReference type="InterPro" id="IPR027417">
    <property type="entry name" value="P-loop_NTPase"/>
</dbReference>
<dbReference type="InterPro" id="IPR003439">
    <property type="entry name" value="ABC_transporter-like_ATP-bd"/>
</dbReference>
<evidence type="ECO:0000256" key="12">
    <source>
        <dbReference type="SAM" id="MobiDB-lite"/>
    </source>
</evidence>
<dbReference type="Pfam" id="PF06422">
    <property type="entry name" value="PDR_CDR"/>
    <property type="match status" value="1"/>
</dbReference>
<comment type="catalytic activity">
    <reaction evidence="10">
        <text>(S)-miconazole(in) + ATP + H2O = (S)-miconazole(out) + ADP + phosphate + H(+)</text>
        <dbReference type="Rhea" id="RHEA:61932"/>
        <dbReference type="ChEBI" id="CHEBI:15377"/>
        <dbReference type="ChEBI" id="CHEBI:15378"/>
        <dbReference type="ChEBI" id="CHEBI:30616"/>
        <dbReference type="ChEBI" id="CHEBI:43474"/>
        <dbReference type="ChEBI" id="CHEBI:82897"/>
        <dbReference type="ChEBI" id="CHEBI:456216"/>
    </reaction>
    <physiologicalReaction direction="left-to-right" evidence="10">
        <dbReference type="Rhea" id="RHEA:61933"/>
    </physiologicalReaction>
</comment>
<keyword evidence="5 13" id="KW-1133">Transmembrane helix</keyword>
<feature type="transmembrane region" description="Helical" evidence="13">
    <location>
        <begin position="394"/>
        <end position="413"/>
    </location>
</feature>
<dbReference type="Pfam" id="PF01061">
    <property type="entry name" value="ABC2_membrane"/>
    <property type="match status" value="1"/>
</dbReference>
<keyword evidence="11" id="KW-0175">Coiled coil</keyword>
<comment type="catalytic activity">
    <reaction evidence="9">
        <text>fluconazole(in) + ATP + H2O = fluconazole(out) + ADP + phosphate + H(+)</text>
        <dbReference type="Rhea" id="RHEA:61916"/>
        <dbReference type="ChEBI" id="CHEBI:15377"/>
        <dbReference type="ChEBI" id="CHEBI:15378"/>
        <dbReference type="ChEBI" id="CHEBI:30616"/>
        <dbReference type="ChEBI" id="CHEBI:43474"/>
        <dbReference type="ChEBI" id="CHEBI:46081"/>
        <dbReference type="ChEBI" id="CHEBI:456216"/>
    </reaction>
    <physiologicalReaction direction="left-to-right" evidence="9">
        <dbReference type="Rhea" id="RHEA:61917"/>
    </physiologicalReaction>
</comment>
<comment type="catalytic activity">
    <reaction evidence="7">
        <text>(R)-miconazole(in) + ATP + H2O = (R)-miconazole(out) + ADP + phosphate + H(+)</text>
        <dbReference type="Rhea" id="RHEA:61928"/>
        <dbReference type="ChEBI" id="CHEBI:15377"/>
        <dbReference type="ChEBI" id="CHEBI:15378"/>
        <dbReference type="ChEBI" id="CHEBI:30616"/>
        <dbReference type="ChEBI" id="CHEBI:43474"/>
        <dbReference type="ChEBI" id="CHEBI:82894"/>
        <dbReference type="ChEBI" id="CHEBI:456216"/>
    </reaction>
    <physiologicalReaction direction="left-to-right" evidence="7">
        <dbReference type="Rhea" id="RHEA:61929"/>
    </physiologicalReaction>
</comment>
<feature type="transmembrane region" description="Helical" evidence="13">
    <location>
        <begin position="501"/>
        <end position="522"/>
    </location>
</feature>
<feature type="domain" description="Pleiotropic ABC efflux transporter N-terminal" evidence="17">
    <location>
        <begin position="76"/>
        <end position="152"/>
    </location>
</feature>
<dbReference type="InterPro" id="IPR029481">
    <property type="entry name" value="ABC_trans_N"/>
</dbReference>
<evidence type="ECO:0000256" key="7">
    <source>
        <dbReference type="ARBA" id="ARBA00047646"/>
    </source>
</evidence>
<evidence type="ECO:0000256" key="6">
    <source>
        <dbReference type="ARBA" id="ARBA00023136"/>
    </source>
</evidence>
<dbReference type="GO" id="GO:0140359">
    <property type="term" value="F:ABC-type transporter activity"/>
    <property type="evidence" value="ECO:0007669"/>
    <property type="project" value="InterPro"/>
</dbReference>
<evidence type="ECO:0000256" key="2">
    <source>
        <dbReference type="ARBA" id="ARBA00006012"/>
    </source>
</evidence>
<keyword evidence="6 13" id="KW-0472">Membrane</keyword>
<dbReference type="GO" id="GO:0005524">
    <property type="term" value="F:ATP binding"/>
    <property type="evidence" value="ECO:0007669"/>
    <property type="project" value="InterPro"/>
</dbReference>
<evidence type="ECO:0000259" key="16">
    <source>
        <dbReference type="Pfam" id="PF06422"/>
    </source>
</evidence>
<evidence type="ECO:0000256" key="11">
    <source>
        <dbReference type="SAM" id="Coils"/>
    </source>
</evidence>
<evidence type="ECO:0000259" key="17">
    <source>
        <dbReference type="Pfam" id="PF14510"/>
    </source>
</evidence>
<dbReference type="SUPFAM" id="SSF52540">
    <property type="entry name" value="P-loop containing nucleoside triphosphate hydrolases"/>
    <property type="match status" value="2"/>
</dbReference>
<feature type="transmembrane region" description="Helical" evidence="13">
    <location>
        <begin position="468"/>
        <end position="489"/>
    </location>
</feature>
<dbReference type="EMBL" id="DS268119">
    <property type="protein sequence ID" value="KMU74725.1"/>
    <property type="molecule type" value="Genomic_DNA"/>
</dbReference>
<keyword evidence="3" id="KW-0813">Transport</keyword>
<feature type="compositionally biased region" description="Polar residues" evidence="12">
    <location>
        <begin position="40"/>
        <end position="50"/>
    </location>
</feature>
<feature type="transmembrane region" description="Helical" evidence="13">
    <location>
        <begin position="607"/>
        <end position="628"/>
    </location>
</feature>
<comment type="subcellular location">
    <subcellularLocation>
        <location evidence="1">Membrane</location>
        <topology evidence="1">Multi-pass membrane protein</topology>
    </subcellularLocation>
</comment>
<dbReference type="Pfam" id="PF00005">
    <property type="entry name" value="ABC_tran"/>
    <property type="match status" value="1"/>
</dbReference>
<gene>
    <name evidence="18" type="ORF">CISG_00655</name>
</gene>
<evidence type="ECO:0000256" key="10">
    <source>
        <dbReference type="ARBA" id="ARBA00049037"/>
    </source>
</evidence>
<feature type="region of interest" description="Disordered" evidence="12">
    <location>
        <begin position="72"/>
        <end position="116"/>
    </location>
</feature>
<comment type="catalytic activity">
    <reaction evidence="8">
        <text>voriconazole(in) + ATP + H2O = voriconazole(out) + ADP + phosphate + H(+)</text>
        <dbReference type="Rhea" id="RHEA:61912"/>
        <dbReference type="ChEBI" id="CHEBI:10023"/>
        <dbReference type="ChEBI" id="CHEBI:15377"/>
        <dbReference type="ChEBI" id="CHEBI:15378"/>
        <dbReference type="ChEBI" id="CHEBI:30616"/>
        <dbReference type="ChEBI" id="CHEBI:43474"/>
        <dbReference type="ChEBI" id="CHEBI:456216"/>
    </reaction>
    <physiologicalReaction direction="left-to-right" evidence="8">
        <dbReference type="Rhea" id="RHEA:61913"/>
    </physiologicalReaction>
</comment>
<feature type="region of interest" description="Disordered" evidence="12">
    <location>
        <begin position="1"/>
        <end position="58"/>
    </location>
</feature>
<feature type="transmembrane region" description="Helical" evidence="13">
    <location>
        <begin position="359"/>
        <end position="382"/>
    </location>
</feature>
<name>A0A0J8QRK3_COCIT</name>
<accession>A0A0J8QRK3</accession>
<organism evidence="18 19">
    <name type="scientific">Coccidioides immitis RMSCC 3703</name>
    <dbReference type="NCBI Taxonomy" id="454286"/>
    <lineage>
        <taxon>Eukaryota</taxon>
        <taxon>Fungi</taxon>
        <taxon>Dikarya</taxon>
        <taxon>Ascomycota</taxon>
        <taxon>Pezizomycotina</taxon>
        <taxon>Eurotiomycetes</taxon>
        <taxon>Eurotiomycetidae</taxon>
        <taxon>Onygenales</taxon>
        <taxon>Onygenaceae</taxon>
        <taxon>Coccidioides</taxon>
    </lineage>
</organism>